<evidence type="ECO:0000313" key="5">
    <source>
        <dbReference type="Proteomes" id="UP000178783"/>
    </source>
</evidence>
<keyword evidence="1 2" id="KW-0597">Phosphoprotein</keyword>
<comment type="caution">
    <text evidence="4">The sequence shown here is derived from an EMBL/GenBank/DDBJ whole genome shotgun (WGS) entry which is preliminary data.</text>
</comment>
<name>A0A1F5SCS9_9BACT</name>
<reference evidence="4 5" key="1">
    <citation type="journal article" date="2016" name="Nat. Commun.">
        <title>Thousands of microbial genomes shed light on interconnected biogeochemical processes in an aquifer system.</title>
        <authorList>
            <person name="Anantharaman K."/>
            <person name="Brown C.T."/>
            <person name="Hug L.A."/>
            <person name="Sharon I."/>
            <person name="Castelle C.J."/>
            <person name="Probst A.J."/>
            <person name="Thomas B.C."/>
            <person name="Singh A."/>
            <person name="Wilkins M.J."/>
            <person name="Karaoz U."/>
            <person name="Brodie E.L."/>
            <person name="Williams K.H."/>
            <person name="Hubbard S.S."/>
            <person name="Banfield J.F."/>
        </authorList>
    </citation>
    <scope>NUCLEOTIDE SEQUENCE [LARGE SCALE GENOMIC DNA]</scope>
</reference>
<dbReference type="PANTHER" id="PTHR44591">
    <property type="entry name" value="STRESS RESPONSE REGULATOR PROTEIN 1"/>
    <property type="match status" value="1"/>
</dbReference>
<gene>
    <name evidence="4" type="ORF">A3H66_01125</name>
</gene>
<dbReference type="GO" id="GO:0000160">
    <property type="term" value="P:phosphorelay signal transduction system"/>
    <property type="evidence" value="ECO:0007669"/>
    <property type="project" value="InterPro"/>
</dbReference>
<dbReference type="Pfam" id="PF00072">
    <property type="entry name" value="Response_reg"/>
    <property type="match status" value="1"/>
</dbReference>
<dbReference type="SUPFAM" id="SSF52172">
    <property type="entry name" value="CheY-like"/>
    <property type="match status" value="1"/>
</dbReference>
<dbReference type="STRING" id="1797989.A3H66_01125"/>
<dbReference type="EMBL" id="MFFW01000012">
    <property type="protein sequence ID" value="OGF24510.1"/>
    <property type="molecule type" value="Genomic_DNA"/>
</dbReference>
<dbReference type="PROSITE" id="PS50110">
    <property type="entry name" value="RESPONSE_REGULATORY"/>
    <property type="match status" value="1"/>
</dbReference>
<accession>A0A1F5SCS9</accession>
<evidence type="ECO:0000259" key="3">
    <source>
        <dbReference type="PROSITE" id="PS50110"/>
    </source>
</evidence>
<dbReference type="Proteomes" id="UP000178783">
    <property type="component" value="Unassembled WGS sequence"/>
</dbReference>
<dbReference type="Gene3D" id="3.40.50.2300">
    <property type="match status" value="1"/>
</dbReference>
<dbReference type="InterPro" id="IPR001789">
    <property type="entry name" value="Sig_transdc_resp-reg_receiver"/>
</dbReference>
<dbReference type="AlphaFoldDB" id="A0A1F5SCS9"/>
<evidence type="ECO:0000313" key="4">
    <source>
        <dbReference type="EMBL" id="OGF24510.1"/>
    </source>
</evidence>
<protein>
    <recommendedName>
        <fullName evidence="3">Response regulatory domain-containing protein</fullName>
    </recommendedName>
</protein>
<feature type="domain" description="Response regulatory" evidence="3">
    <location>
        <begin position="24"/>
        <end position="140"/>
    </location>
</feature>
<organism evidence="4 5">
    <name type="scientific">Candidatus Falkowbacteria bacterium RIFCSPLOWO2_02_FULL_45_21</name>
    <dbReference type="NCBI Taxonomy" id="1797989"/>
    <lineage>
        <taxon>Bacteria</taxon>
        <taxon>Candidatus Falkowiibacteriota</taxon>
    </lineage>
</organism>
<feature type="modified residue" description="4-aspartylphosphate" evidence="2">
    <location>
        <position position="73"/>
    </location>
</feature>
<dbReference type="SMART" id="SM00448">
    <property type="entry name" value="REC"/>
    <property type="match status" value="1"/>
</dbReference>
<dbReference type="CDD" id="cd17574">
    <property type="entry name" value="REC_OmpR"/>
    <property type="match status" value="1"/>
</dbReference>
<evidence type="ECO:0000256" key="1">
    <source>
        <dbReference type="ARBA" id="ARBA00022553"/>
    </source>
</evidence>
<dbReference type="InterPro" id="IPR011006">
    <property type="entry name" value="CheY-like_superfamily"/>
</dbReference>
<evidence type="ECO:0000256" key="2">
    <source>
        <dbReference type="PROSITE-ProRule" id="PRU00169"/>
    </source>
</evidence>
<sequence length="159" mass="17683">MLSIGSLLKEDKTMETVTAKKEKSILVVEDDENLNKLISYNLSKNGYAIESVYDGISAKDKLAKDIFDVVVLDIMLPGIDGFRICEFIKENPAAYKTFVVVLTARAEPLDKIYGNLVGADYYLTKPFSVAKLMDIIKELTTIRDKEFSVGTGDGREKTS</sequence>
<dbReference type="InterPro" id="IPR050595">
    <property type="entry name" value="Bact_response_regulator"/>
</dbReference>
<proteinExistence type="predicted"/>
<dbReference type="PANTHER" id="PTHR44591:SF3">
    <property type="entry name" value="RESPONSE REGULATORY DOMAIN-CONTAINING PROTEIN"/>
    <property type="match status" value="1"/>
</dbReference>